<gene>
    <name evidence="2" type="ORF">Q5I04_05185</name>
    <name evidence="3" type="ORF">Q5I06_05715</name>
</gene>
<evidence type="ECO:0000313" key="2">
    <source>
        <dbReference type="EMBL" id="MDO7253303.1"/>
    </source>
</evidence>
<reference evidence="3 5" key="1">
    <citation type="submission" date="2023-07" db="EMBL/GenBank/DDBJ databases">
        <title>Unpublished Manusciprt.</title>
        <authorList>
            <person name="Aydin F."/>
            <person name="Tarhane S."/>
            <person name="Saticioglu I.B."/>
            <person name="Karakaya E."/>
            <person name="Abay S."/>
            <person name="Guran O."/>
            <person name="Bozkurt E."/>
            <person name="Uzum N."/>
            <person name="Olgun K."/>
            <person name="Jablonski D."/>
        </authorList>
    </citation>
    <scope>NUCLEOTIDE SEQUENCE</scope>
    <source>
        <strain evidence="5">faydin-H75</strain>
        <strain evidence="3">Faydin-H76</strain>
    </source>
</reference>
<dbReference type="RefSeq" id="WP_305517152.1">
    <property type="nucleotide sequence ID" value="NZ_JAUPEV010000007.1"/>
</dbReference>
<dbReference type="EMBL" id="JAUPEV010000007">
    <property type="protein sequence ID" value="MDO7253303.1"/>
    <property type="molecule type" value="Genomic_DNA"/>
</dbReference>
<name>A0AA90PJ89_9HELI</name>
<evidence type="ECO:0000259" key="1">
    <source>
        <dbReference type="Pfam" id="PF00814"/>
    </source>
</evidence>
<dbReference type="InterPro" id="IPR000905">
    <property type="entry name" value="Gcp-like_dom"/>
</dbReference>
<reference evidence="2 4" key="3">
    <citation type="journal article" date="2024" name="Syst. Appl. Microbiol.">
        <title>Helicobacter cappadocius sp. nov., from lizards: The first psychrotrophic Helicobacter species.</title>
        <authorList>
            <person name="Aydin F."/>
            <person name="Tarhane S."/>
            <person name="Karakaya E."/>
            <person name="Abay S."/>
            <person name="Kayman T."/>
            <person name="Guran O."/>
            <person name="Bozkurt E."/>
            <person name="Uzum N."/>
            <person name="Avci A."/>
            <person name="Olgun K."/>
            <person name="Jablonski D."/>
            <person name="Guran C."/>
            <person name="Burcin Saticioglu I."/>
        </authorList>
    </citation>
    <scope>NUCLEOTIDE SEQUENCE [LARGE SCALE GENOMIC DNA]</scope>
    <source>
        <strain evidence="2">Faydin-H75</strain>
        <strain evidence="4">faydin-H76</strain>
    </source>
</reference>
<evidence type="ECO:0000313" key="3">
    <source>
        <dbReference type="EMBL" id="MDP2539267.1"/>
    </source>
</evidence>
<reference evidence="2" key="2">
    <citation type="submission" date="2023-07" db="EMBL/GenBank/DDBJ databases">
        <authorList>
            <person name="Aydin F."/>
            <person name="Tarhane S."/>
            <person name="Saticioglu I.B."/>
            <person name="Karakaya E."/>
            <person name="Abay S."/>
            <person name="Guran O."/>
            <person name="Bozkurt E."/>
            <person name="Uzum N."/>
            <person name="Olgun K."/>
            <person name="Jablonski D."/>
        </authorList>
    </citation>
    <scope>NUCLEOTIDE SEQUENCE</scope>
    <source>
        <strain evidence="2">Faydin-H75</strain>
    </source>
</reference>
<feature type="domain" description="Gcp-like" evidence="1">
    <location>
        <begin position="39"/>
        <end position="99"/>
    </location>
</feature>
<protein>
    <submittedName>
        <fullName evidence="3">tRNA threonylcarbamoyladenosine biosynthesis protein TsaB</fullName>
    </submittedName>
</protein>
<dbReference type="Proteomes" id="UP001240777">
    <property type="component" value="Unassembled WGS sequence"/>
</dbReference>
<dbReference type="Proteomes" id="UP001177258">
    <property type="component" value="Unassembled WGS sequence"/>
</dbReference>
<comment type="caution">
    <text evidence="3">The sequence shown here is derived from an EMBL/GenBank/DDBJ whole genome shotgun (WGS) entry which is preliminary data.</text>
</comment>
<dbReference type="EMBL" id="JAUYZK010000007">
    <property type="protein sequence ID" value="MDP2539267.1"/>
    <property type="molecule type" value="Genomic_DNA"/>
</dbReference>
<accession>A0AA90PJ89</accession>
<evidence type="ECO:0000313" key="5">
    <source>
        <dbReference type="Proteomes" id="UP001240777"/>
    </source>
</evidence>
<dbReference type="InterPro" id="IPR043129">
    <property type="entry name" value="ATPase_NBD"/>
</dbReference>
<evidence type="ECO:0000313" key="4">
    <source>
        <dbReference type="Proteomes" id="UP001177258"/>
    </source>
</evidence>
<dbReference type="AlphaFoldDB" id="A0AA90PJ89"/>
<dbReference type="Pfam" id="PF00814">
    <property type="entry name" value="TsaD"/>
    <property type="match status" value="1"/>
</dbReference>
<dbReference type="Gene3D" id="3.30.420.40">
    <property type="match status" value="1"/>
</dbReference>
<proteinExistence type="predicted"/>
<organism evidence="3 4">
    <name type="scientific">Helicobacter cappadocius</name>
    <dbReference type="NCBI Taxonomy" id="3063998"/>
    <lineage>
        <taxon>Bacteria</taxon>
        <taxon>Pseudomonadati</taxon>
        <taxon>Campylobacterota</taxon>
        <taxon>Epsilonproteobacteria</taxon>
        <taxon>Campylobacterales</taxon>
        <taxon>Helicobacteraceae</taxon>
        <taxon>Helicobacter</taxon>
    </lineage>
</organism>
<sequence length="160" mass="18397">MSDLKKADLILIGVSSPMICGVYENFHLKKSFSSTARSADAILEVFNLAFEYLEIFNMELRSIFYAKGPGSFTSLKLVHIFLQTLCLDRNIKLYSVDSFYFNHKSPIKAFGNKYFIKNTSDDIHVQETDEKIDNVFSLPFILEPKHFDTQNIPLYILPPL</sequence>
<dbReference type="SUPFAM" id="SSF53067">
    <property type="entry name" value="Actin-like ATPase domain"/>
    <property type="match status" value="1"/>
</dbReference>
<keyword evidence="5" id="KW-1185">Reference proteome</keyword>